<organism evidence="4 5">
    <name type="scientific">Limnospira maxima CS-328</name>
    <dbReference type="NCBI Taxonomy" id="513049"/>
    <lineage>
        <taxon>Bacteria</taxon>
        <taxon>Bacillati</taxon>
        <taxon>Cyanobacteriota</taxon>
        <taxon>Cyanophyceae</taxon>
        <taxon>Oscillatoriophycideae</taxon>
        <taxon>Oscillatoriales</taxon>
        <taxon>Sirenicapillariaceae</taxon>
        <taxon>Limnospira</taxon>
    </lineage>
</organism>
<dbReference type="GO" id="GO:0030089">
    <property type="term" value="C:phycobilisome"/>
    <property type="evidence" value="ECO:0007669"/>
    <property type="project" value="UniProtKB-KW"/>
</dbReference>
<dbReference type="PANTHER" id="PTHR46844">
    <property type="entry name" value="SLR5058 PROTEIN"/>
    <property type="match status" value="1"/>
</dbReference>
<dbReference type="InterPro" id="IPR054611">
    <property type="entry name" value="NCAB"/>
</dbReference>
<dbReference type="InterPro" id="IPR011989">
    <property type="entry name" value="ARM-like"/>
</dbReference>
<evidence type="ECO:0000259" key="3">
    <source>
        <dbReference type="SMART" id="SM00382"/>
    </source>
</evidence>
<dbReference type="Pfam" id="PF22724">
    <property type="entry name" value="NCAB1"/>
    <property type="match status" value="1"/>
</dbReference>
<sequence>MWQDFLRQQAKNHSLSPEETETLLKRFPEKERYIKTEAQFTEILNEGISDVKHKIGVDTVTKRMQEIYKKFQADCPQLQQSSRGKLGILRQWLIEQFIIIDRPQTLNRCILGLKGNYQEAQRQLTEITTTLQNRLKDKTLSITKVEEGSIILIVESSQTGYEQLKTLINTKIGKFQVEYVIDEWQDICRRMLLKQKYLTINEIIGQVDGNRDRNLIDEDLFVDLALVKPKQSEKPKHPQDIDPEKGSDFFTRQEVEETEKCAYEEFRDKIVRERTEKNIAIIGEPGAGKTTLLQKLAFWLLQKTDDLVVWVSLAKLGNQPLHKYLKENWINQALVDETEQIKADWRKKFEAGAVWLLLDGFDEMSQSEQQSLDLQGWVSKAQIIMTCRLNLWQAHPSQLQGFQTYLTQPFQDEKMQEFIRRWFRGLVAEGEDVQLAESLWSELQESGKERIKDLCRNPLRLTLLCATWKVEDALPETMADLYGGFVESMYEWKGEEFLLTDEEKAQLTNEQKDKLIDQIKDDLNATLGELAKVSLDGEVSRFRLTHRLVCQYLGKPKAKSSLLSRALKLGWLNEVGVAAESRREKVYTFYHATFQEYFAALAVEDWDYFLPKDHVDCPVAGKRYRIFEKQWKQVILLWLGREDVGDEEKEAFIRALIKFEDGLTELEHHNGRGFYEYQSYFLAAAAINEFKTCSLVDEIVRPVVQWGLSEFDIQKPKWMTFRAAVEEGARKAIHETIRRLTITELSAIIDNCPDEDTRMQAMLILKKIDPKNAKVCPWNTIRISNGDKDTSRQASESPDKINTVNSQEIADLLEVIETSPSGYTRLDAVLLLEKIGQGNPQAISGLVKIMANTKSKDIRWMAAETLEKIGQRNPEAIANLQNIIANTESEDIRWRVAASLGRIDPGNCKAIAGLVNVITTTEDEKNRMWAAQSLGEINPGNPEAIAVLVKLIETTEDEDTRWRLALSLPKILTTPQQYAGVVTALKHNLSDGVDQNNFKRFHPSYNVLWNCAENLPYPEFYQAWHNPPTSPHSGEPSFASPLTCESLQHLPLYCLNADLLADETREREIALTLSELIWEITCPEEDPPEPATPAELRRHLKTLKRHNLLPHRAILFGSETVSTPTQPTPEAIAFCQKLTGVIAIAFLTEEPLEAPLKGFPPNQPNLISAIETWLGEI</sequence>
<dbReference type="Proteomes" id="UP000004061">
    <property type="component" value="Unassembled WGS sequence"/>
</dbReference>
<dbReference type="Pfam" id="PF05729">
    <property type="entry name" value="NACHT"/>
    <property type="match status" value="1"/>
</dbReference>
<dbReference type="InterPro" id="IPR007111">
    <property type="entry name" value="NACHT_NTPase"/>
</dbReference>
<dbReference type="InterPro" id="IPR054570">
    <property type="entry name" value="NCC-H_dom"/>
</dbReference>
<dbReference type="Pfam" id="PF22730">
    <property type="entry name" value="NCC-H"/>
    <property type="match status" value="1"/>
</dbReference>
<proteinExistence type="predicted"/>
<comment type="caution">
    <text evidence="4">The sequence shown here is derived from an EMBL/GenBank/DDBJ whole genome shotgun (WGS) entry which is preliminary data.</text>
</comment>
<dbReference type="Pfam" id="PF20694">
    <property type="entry name" value="TRADD-like_N"/>
    <property type="match status" value="1"/>
</dbReference>
<dbReference type="InterPro" id="IPR027417">
    <property type="entry name" value="P-loop_NTPase"/>
</dbReference>
<keyword evidence="1" id="KW-0042">Antenna complex</keyword>
<dbReference type="InterPro" id="IPR049341">
    <property type="entry name" value="TRADD-like_N"/>
</dbReference>
<accession>B5W528</accession>
<dbReference type="EMBL" id="ABYK01000033">
    <property type="protein sequence ID" value="EDZ93361.1"/>
    <property type="molecule type" value="Genomic_DNA"/>
</dbReference>
<reference evidence="4 5" key="1">
    <citation type="journal article" date="2011" name="Appl. Environ. Microbiol.">
        <title>Contribution of a Sodium Ion Gradient to Energy Conservation during Fermentation in the Cyanobacterium Arthrospira (Spirulina) maxima CS-328.</title>
        <authorList>
            <person name="Carrieri D."/>
            <person name="Ananyev G."/>
            <person name="Lenz O."/>
            <person name="Bryant D.A."/>
            <person name="Dismukes G.C."/>
        </authorList>
    </citation>
    <scope>NUCLEOTIDE SEQUENCE [LARGE SCALE GENOMIC DNA]</scope>
    <source>
        <strain evidence="4 5">CS-328</strain>
    </source>
</reference>
<dbReference type="SMART" id="SM00567">
    <property type="entry name" value="EZ_HEAT"/>
    <property type="match status" value="4"/>
</dbReference>
<dbReference type="InterPro" id="IPR004155">
    <property type="entry name" value="PBS_lyase_HEAT"/>
</dbReference>
<dbReference type="InterPro" id="IPR016024">
    <property type="entry name" value="ARM-type_fold"/>
</dbReference>
<keyword evidence="5" id="KW-1185">Reference proteome</keyword>
<protein>
    <submittedName>
        <fullName evidence="4">Putative signal transduction protein with Nacht domain</fullName>
    </submittedName>
</protein>
<dbReference type="SUPFAM" id="SSF48371">
    <property type="entry name" value="ARM repeat"/>
    <property type="match status" value="1"/>
</dbReference>
<dbReference type="SUPFAM" id="SSF52540">
    <property type="entry name" value="P-loop containing nucleoside triphosphate hydrolases"/>
    <property type="match status" value="1"/>
</dbReference>
<dbReference type="Gene3D" id="3.40.50.300">
    <property type="entry name" value="P-loop containing nucleotide triphosphate hydrolases"/>
    <property type="match status" value="1"/>
</dbReference>
<evidence type="ECO:0000256" key="2">
    <source>
        <dbReference type="ARBA" id="ARBA00022738"/>
    </source>
</evidence>
<evidence type="ECO:0000313" key="4">
    <source>
        <dbReference type="EMBL" id="EDZ93361.1"/>
    </source>
</evidence>
<keyword evidence="2" id="KW-0605">Phycobilisome</keyword>
<gene>
    <name evidence="4" type="ORF">AmaxDRAFT_3876</name>
</gene>
<dbReference type="InterPro" id="IPR003593">
    <property type="entry name" value="AAA+_ATPase"/>
</dbReference>
<name>B5W528_LIMMA</name>
<dbReference type="SMART" id="SM00382">
    <property type="entry name" value="AAA"/>
    <property type="match status" value="1"/>
</dbReference>
<dbReference type="PANTHER" id="PTHR46844:SF1">
    <property type="entry name" value="SLR5058 PROTEIN"/>
    <property type="match status" value="1"/>
</dbReference>
<dbReference type="RefSeq" id="WP_006669976.1">
    <property type="nucleotide sequence ID" value="NZ_ABYK01000033.1"/>
</dbReference>
<dbReference type="Pfam" id="PF13646">
    <property type="entry name" value="HEAT_2"/>
    <property type="match status" value="1"/>
</dbReference>
<dbReference type="Gene3D" id="1.25.10.10">
    <property type="entry name" value="Leucine-rich Repeat Variant"/>
    <property type="match status" value="2"/>
</dbReference>
<evidence type="ECO:0000313" key="5">
    <source>
        <dbReference type="Proteomes" id="UP000004061"/>
    </source>
</evidence>
<dbReference type="AlphaFoldDB" id="B5W528"/>
<feature type="domain" description="AAA+ ATPase" evidence="3">
    <location>
        <begin position="275"/>
        <end position="410"/>
    </location>
</feature>
<evidence type="ECO:0000256" key="1">
    <source>
        <dbReference type="ARBA" id="ARBA00022549"/>
    </source>
</evidence>